<gene>
    <name evidence="3" type="ORF">ISN44_As11g007320</name>
</gene>
<dbReference type="OrthoDB" id="605328at2759"/>
<dbReference type="EMBL" id="JAEFBJ010000011">
    <property type="protein sequence ID" value="KAG7554499.1"/>
    <property type="molecule type" value="Genomic_DNA"/>
</dbReference>
<organism evidence="3 4">
    <name type="scientific">Arabidopsis suecica</name>
    <name type="common">Swedish thale-cress</name>
    <name type="synonym">Cardaminopsis suecica</name>
    <dbReference type="NCBI Taxonomy" id="45249"/>
    <lineage>
        <taxon>Eukaryota</taxon>
        <taxon>Viridiplantae</taxon>
        <taxon>Streptophyta</taxon>
        <taxon>Embryophyta</taxon>
        <taxon>Tracheophyta</taxon>
        <taxon>Spermatophyta</taxon>
        <taxon>Magnoliopsida</taxon>
        <taxon>eudicotyledons</taxon>
        <taxon>Gunneridae</taxon>
        <taxon>Pentapetalae</taxon>
        <taxon>rosids</taxon>
        <taxon>malvids</taxon>
        <taxon>Brassicales</taxon>
        <taxon>Brassicaceae</taxon>
        <taxon>Camelineae</taxon>
        <taxon>Arabidopsis</taxon>
    </lineage>
</organism>
<dbReference type="Pfam" id="PF24750">
    <property type="entry name" value="b-prop_At3g26010-like"/>
    <property type="match status" value="1"/>
</dbReference>
<evidence type="ECO:0000256" key="1">
    <source>
        <dbReference type="SAM" id="MobiDB-lite"/>
    </source>
</evidence>
<sequence>MSSCSRTRTKAPRSARSRRNGGFSSSSATIVADIDDIMIHILSLLPIKTLLRFKRVSKRWLSLITNPDFSNRIIKSNHPLPISGFFLHSPRAIKYSFVSLDDDDDDATNQRVSSSLPLWFTDHQTDMIIMQSTNGLLLCKCSCASSNHFNTNYYVYNPTTKQYTLLPQITGHIALSLAFDPSKSPHYKVFCLRGRSNNSVSSASDSELYHIEVYSSNEGLWRRVVPVLTSPSTFIEFTYSVFWNGAVHWYGLSSRDCLSFDISKEEIKILPLPDLDDEEALLPDPRTLRFLDESQGNLYYIEVNDQSSSDLPVYEMERNSSSWSVKYNVDLEPLAAVFPEMITEDYTNRRIYAFSVIGFVKEETDAASYILLHIPNKAVKYNFIDKTFKKLCDFKPLVNDAPEDHFYRFQRTFQCIKSLANV</sequence>
<evidence type="ECO:0000313" key="3">
    <source>
        <dbReference type="EMBL" id="KAG7554499.1"/>
    </source>
</evidence>
<dbReference type="CDD" id="cd22157">
    <property type="entry name" value="F-box_AtFBW1-like"/>
    <property type="match status" value="1"/>
</dbReference>
<dbReference type="SMART" id="SM00256">
    <property type="entry name" value="FBOX"/>
    <property type="match status" value="1"/>
</dbReference>
<dbReference type="InterPro" id="IPR017451">
    <property type="entry name" value="F-box-assoc_interact_dom"/>
</dbReference>
<dbReference type="PANTHER" id="PTHR35546">
    <property type="entry name" value="F-BOX PROTEIN INTERACTION DOMAIN PROTEIN-RELATED"/>
    <property type="match status" value="1"/>
</dbReference>
<feature type="compositionally biased region" description="Basic residues" evidence="1">
    <location>
        <begin position="7"/>
        <end position="19"/>
    </location>
</feature>
<name>A0A8T1Z6E9_ARASU</name>
<protein>
    <submittedName>
        <fullName evidence="3">F-box-like domain superfamily</fullName>
    </submittedName>
</protein>
<dbReference type="PANTHER" id="PTHR35546:SF130">
    <property type="entry name" value="EXPRESSED PROTEIN"/>
    <property type="match status" value="1"/>
</dbReference>
<dbReference type="InterPro" id="IPR001810">
    <property type="entry name" value="F-box_dom"/>
</dbReference>
<feature type="domain" description="F-box" evidence="2">
    <location>
        <begin position="34"/>
        <end position="73"/>
    </location>
</feature>
<accession>A0A8T1Z6E9</accession>
<proteinExistence type="predicted"/>
<reference evidence="3 4" key="1">
    <citation type="submission" date="2020-12" db="EMBL/GenBank/DDBJ databases">
        <title>Concerted genomic and epigenomic changes stabilize Arabidopsis allopolyploids.</title>
        <authorList>
            <person name="Chen Z."/>
        </authorList>
    </citation>
    <scope>NUCLEOTIDE SEQUENCE [LARGE SCALE GENOMIC DNA]</scope>
    <source>
        <strain evidence="3">As9502</strain>
        <tissue evidence="3">Leaf</tissue>
    </source>
</reference>
<dbReference type="Proteomes" id="UP000694251">
    <property type="component" value="Chromosome 11"/>
</dbReference>
<dbReference type="InterPro" id="IPR055290">
    <property type="entry name" value="At3g26010-like"/>
</dbReference>
<dbReference type="InterPro" id="IPR056592">
    <property type="entry name" value="Beta-prop_At3g26010-like"/>
</dbReference>
<comment type="caution">
    <text evidence="3">The sequence shown here is derived from an EMBL/GenBank/DDBJ whole genome shotgun (WGS) entry which is preliminary data.</text>
</comment>
<dbReference type="AlphaFoldDB" id="A0A8T1Z6E9"/>
<keyword evidence="4" id="KW-1185">Reference proteome</keyword>
<evidence type="ECO:0000259" key="2">
    <source>
        <dbReference type="SMART" id="SM00256"/>
    </source>
</evidence>
<dbReference type="Pfam" id="PF00646">
    <property type="entry name" value="F-box"/>
    <property type="match status" value="1"/>
</dbReference>
<feature type="region of interest" description="Disordered" evidence="1">
    <location>
        <begin position="1"/>
        <end position="25"/>
    </location>
</feature>
<dbReference type="NCBIfam" id="TIGR01640">
    <property type="entry name" value="F_box_assoc_1"/>
    <property type="match status" value="1"/>
</dbReference>
<evidence type="ECO:0000313" key="4">
    <source>
        <dbReference type="Proteomes" id="UP000694251"/>
    </source>
</evidence>